<dbReference type="Proteomes" id="UP000217265">
    <property type="component" value="Chromosome"/>
</dbReference>
<dbReference type="OrthoDB" id="8911471at2"/>
<keyword evidence="2" id="KW-1185">Reference proteome</keyword>
<reference evidence="1 2" key="1">
    <citation type="submission" date="2017-09" db="EMBL/GenBank/DDBJ databases">
        <title>Complete genome sequence of Verrucomicrobial strain HZ-65, isolated from freshwater.</title>
        <authorList>
            <person name="Choi A."/>
        </authorList>
    </citation>
    <scope>NUCLEOTIDE SEQUENCE [LARGE SCALE GENOMIC DNA]</scope>
    <source>
        <strain evidence="1 2">HZ-65</strain>
    </source>
</reference>
<protein>
    <recommendedName>
        <fullName evidence="3">DUF4198 domain-containing protein</fullName>
    </recommendedName>
</protein>
<evidence type="ECO:0000313" key="1">
    <source>
        <dbReference type="EMBL" id="ATC63097.1"/>
    </source>
</evidence>
<gene>
    <name evidence="1" type="ORF">CMV30_03510</name>
</gene>
<name>A0A290Q476_9BACT</name>
<organism evidence="1 2">
    <name type="scientific">Nibricoccus aquaticus</name>
    <dbReference type="NCBI Taxonomy" id="2576891"/>
    <lineage>
        <taxon>Bacteria</taxon>
        <taxon>Pseudomonadati</taxon>
        <taxon>Verrucomicrobiota</taxon>
        <taxon>Opitutia</taxon>
        <taxon>Opitutales</taxon>
        <taxon>Opitutaceae</taxon>
        <taxon>Nibricoccus</taxon>
    </lineage>
</organism>
<evidence type="ECO:0000313" key="2">
    <source>
        <dbReference type="Proteomes" id="UP000217265"/>
    </source>
</evidence>
<evidence type="ECO:0008006" key="3">
    <source>
        <dbReference type="Google" id="ProtNLM"/>
    </source>
</evidence>
<sequence>MKNYFVTFLLLVAASLPLRAHFVWIERDASGGTAAYFGEWAANVRETEEGYLKLIAKPKAFAADGKELAVTRANDRINIAAGGVAGDVRLTNTYFGEKAKSVSFYQAKLGRTETAGKFELELVPVAADSNRFTLLLHGAPLADADVVLFTSSGWSRTWKTDAAGKVTIETPWPGQAVIEVGHLEKKAGELDGRAYEGVRHVFTLTFDVKS</sequence>
<proteinExistence type="predicted"/>
<dbReference type="EMBL" id="CP023344">
    <property type="protein sequence ID" value="ATC63097.1"/>
    <property type="molecule type" value="Genomic_DNA"/>
</dbReference>
<dbReference type="RefSeq" id="WP_096054729.1">
    <property type="nucleotide sequence ID" value="NZ_CP023344.1"/>
</dbReference>
<dbReference type="AlphaFoldDB" id="A0A290Q476"/>
<dbReference type="KEGG" id="vbh:CMV30_03510"/>
<accession>A0A290Q476</accession>